<sequence>MVYEGGLRRPGKGLLKIAKDLEALGFKGVEHAARIALGLHRFAHNGFDPNFVDYQT</sequence>
<evidence type="ECO:0000313" key="1">
    <source>
        <dbReference type="EMBL" id="AFA38811.1"/>
    </source>
</evidence>
<name>H6Q881_PYROT</name>
<accession>H6Q881</accession>
<evidence type="ECO:0000313" key="2">
    <source>
        <dbReference type="Proteomes" id="UP000009062"/>
    </source>
</evidence>
<dbReference type="HOGENOM" id="CLU_3003299_0_0_2"/>
<dbReference type="STRING" id="698757.Pogu_0784"/>
<reference evidence="1 2" key="1">
    <citation type="journal article" date="2012" name="Stand. Genomic Sci.">
        <title>Complete genome sequence of Pyrobaculum oguniense.</title>
        <authorList>
            <person name="Bernick D.L."/>
            <person name="Karplus K."/>
            <person name="Lui L.M."/>
            <person name="Coker J.K."/>
            <person name="Murphy J.N."/>
            <person name="Chan P.P."/>
            <person name="Cozen A.E."/>
            <person name="Lowe T.M."/>
        </authorList>
    </citation>
    <scope>NUCLEOTIDE SEQUENCE [LARGE SCALE GENOMIC DNA]</scope>
    <source>
        <strain evidence="1 2">TE7</strain>
    </source>
</reference>
<dbReference type="EMBL" id="CP003316">
    <property type="protein sequence ID" value="AFA38811.1"/>
    <property type="molecule type" value="Genomic_DNA"/>
</dbReference>
<proteinExistence type="predicted"/>
<dbReference type="Proteomes" id="UP000009062">
    <property type="component" value="Chromosome"/>
</dbReference>
<dbReference type="KEGG" id="pog:Pogu_0784"/>
<keyword evidence="2" id="KW-1185">Reference proteome</keyword>
<dbReference type="AlphaFoldDB" id="H6Q881"/>
<gene>
    <name evidence="1" type="ordered locus">Pogu_0784</name>
</gene>
<organism evidence="1 2">
    <name type="scientific">Pyrobaculum oguniense (strain DSM 13380 / JCM 10595 / TE7)</name>
    <dbReference type="NCBI Taxonomy" id="698757"/>
    <lineage>
        <taxon>Archaea</taxon>
        <taxon>Thermoproteota</taxon>
        <taxon>Thermoprotei</taxon>
        <taxon>Thermoproteales</taxon>
        <taxon>Thermoproteaceae</taxon>
        <taxon>Pyrobaculum</taxon>
    </lineage>
</organism>
<protein>
    <submittedName>
        <fullName evidence="1">Archaeal PaREP1/PaREP8 family</fullName>
    </submittedName>
</protein>
<dbReference type="eggNOG" id="arCOG03712">
    <property type="taxonomic scope" value="Archaea"/>
</dbReference>